<sequence length="194" mass="20207">MTTDNASASVDAITARAMIASNPDVLVVDVRTPGEFDAAHIDGAINLPLDQVDTHLRRIVSDAGGRMLLICQSGGRATQAHKKLCDAGLPDATVLAGGMNAWIAAGAPVVRGRPRWSLERQVRLVAGGIVLGAVVADLWLPGARYVAAFIGAGLTFAALTDTCAMGMLLSRLPYNRGPGVDVDQALACIRRPNA</sequence>
<dbReference type="PROSITE" id="PS50206">
    <property type="entry name" value="RHODANESE_3"/>
    <property type="match status" value="1"/>
</dbReference>
<protein>
    <submittedName>
        <fullName evidence="3">Rhodanese-like domain-containing protein</fullName>
    </submittedName>
</protein>
<evidence type="ECO:0000256" key="1">
    <source>
        <dbReference type="SAM" id="Phobius"/>
    </source>
</evidence>
<dbReference type="InterPro" id="IPR052367">
    <property type="entry name" value="Thiosulfate_ST/Rhodanese-like"/>
</dbReference>
<dbReference type="Gene3D" id="6.10.140.1340">
    <property type="match status" value="1"/>
</dbReference>
<dbReference type="Proteomes" id="UP001596096">
    <property type="component" value="Unassembled WGS sequence"/>
</dbReference>
<dbReference type="SUPFAM" id="SSF52821">
    <property type="entry name" value="Rhodanese/Cell cycle control phosphatase"/>
    <property type="match status" value="1"/>
</dbReference>
<feature type="transmembrane region" description="Helical" evidence="1">
    <location>
        <begin position="122"/>
        <end position="140"/>
    </location>
</feature>
<reference evidence="4" key="1">
    <citation type="journal article" date="2019" name="Int. J. Syst. Evol. Microbiol.">
        <title>The Global Catalogue of Microorganisms (GCM) 10K type strain sequencing project: providing services to taxonomists for standard genome sequencing and annotation.</title>
        <authorList>
            <consortium name="The Broad Institute Genomics Platform"/>
            <consortium name="The Broad Institute Genome Sequencing Center for Infectious Disease"/>
            <person name="Wu L."/>
            <person name="Ma J."/>
        </authorList>
    </citation>
    <scope>NUCLEOTIDE SEQUENCE [LARGE SCALE GENOMIC DNA]</scope>
    <source>
        <strain evidence="4">CGMCC 4.7106</strain>
    </source>
</reference>
<feature type="transmembrane region" description="Helical" evidence="1">
    <location>
        <begin position="146"/>
        <end position="169"/>
    </location>
</feature>
<name>A0ABW1CAY4_9ACTN</name>
<dbReference type="Pfam" id="PF00581">
    <property type="entry name" value="Rhodanese"/>
    <property type="match status" value="1"/>
</dbReference>
<proteinExistence type="predicted"/>
<evidence type="ECO:0000313" key="3">
    <source>
        <dbReference type="EMBL" id="MFC5821763.1"/>
    </source>
</evidence>
<keyword evidence="1" id="KW-0472">Membrane</keyword>
<evidence type="ECO:0000259" key="2">
    <source>
        <dbReference type="PROSITE" id="PS50206"/>
    </source>
</evidence>
<accession>A0ABW1CAY4</accession>
<keyword evidence="4" id="KW-1185">Reference proteome</keyword>
<dbReference type="InterPro" id="IPR021309">
    <property type="entry name" value="YgaP-like_TM"/>
</dbReference>
<dbReference type="CDD" id="cd00158">
    <property type="entry name" value="RHOD"/>
    <property type="match status" value="1"/>
</dbReference>
<comment type="caution">
    <text evidence="3">The sequence shown here is derived from an EMBL/GenBank/DDBJ whole genome shotgun (WGS) entry which is preliminary data.</text>
</comment>
<dbReference type="EMBL" id="JBHSNW010000038">
    <property type="protein sequence ID" value="MFC5821763.1"/>
    <property type="molecule type" value="Genomic_DNA"/>
</dbReference>
<dbReference type="PANTHER" id="PTHR45431">
    <property type="entry name" value="RHODANESE-LIKE DOMAIN-CONTAINING PROTEIN 15, CHLOROPLASTIC"/>
    <property type="match status" value="1"/>
</dbReference>
<keyword evidence="1" id="KW-0812">Transmembrane</keyword>
<keyword evidence="1" id="KW-1133">Transmembrane helix</keyword>
<dbReference type="InterPro" id="IPR001763">
    <property type="entry name" value="Rhodanese-like_dom"/>
</dbReference>
<feature type="domain" description="Rhodanese" evidence="2">
    <location>
        <begin position="21"/>
        <end position="111"/>
    </location>
</feature>
<dbReference type="Pfam" id="PF11127">
    <property type="entry name" value="YgaP-like_TM"/>
    <property type="match status" value="1"/>
</dbReference>
<dbReference type="RefSeq" id="WP_026214363.1">
    <property type="nucleotide sequence ID" value="NZ_JAHKRN010000079.1"/>
</dbReference>
<dbReference type="InterPro" id="IPR036873">
    <property type="entry name" value="Rhodanese-like_dom_sf"/>
</dbReference>
<dbReference type="SMART" id="SM00450">
    <property type="entry name" value="RHOD"/>
    <property type="match status" value="1"/>
</dbReference>
<evidence type="ECO:0000313" key="4">
    <source>
        <dbReference type="Proteomes" id="UP001596096"/>
    </source>
</evidence>
<organism evidence="3 4">
    <name type="scientific">Nonomuraea harbinensis</name>
    <dbReference type="NCBI Taxonomy" id="1286938"/>
    <lineage>
        <taxon>Bacteria</taxon>
        <taxon>Bacillati</taxon>
        <taxon>Actinomycetota</taxon>
        <taxon>Actinomycetes</taxon>
        <taxon>Streptosporangiales</taxon>
        <taxon>Streptosporangiaceae</taxon>
        <taxon>Nonomuraea</taxon>
    </lineage>
</organism>
<dbReference type="Gene3D" id="3.40.250.10">
    <property type="entry name" value="Rhodanese-like domain"/>
    <property type="match status" value="1"/>
</dbReference>
<dbReference type="PANTHER" id="PTHR45431:SF3">
    <property type="entry name" value="RHODANESE-LIKE DOMAIN-CONTAINING PROTEIN 15, CHLOROPLASTIC"/>
    <property type="match status" value="1"/>
</dbReference>
<gene>
    <name evidence="3" type="ORF">ACFPUY_42325</name>
</gene>